<gene>
    <name evidence="1" type="ORF">STAS_09801</name>
</gene>
<reference evidence="2" key="1">
    <citation type="journal article" date="2019" name="Curr. Biol.">
        <title>Genome Sequence of Striga asiatica Provides Insight into the Evolution of Plant Parasitism.</title>
        <authorList>
            <person name="Yoshida S."/>
            <person name="Kim S."/>
            <person name="Wafula E.K."/>
            <person name="Tanskanen J."/>
            <person name="Kim Y.M."/>
            <person name="Honaas L."/>
            <person name="Yang Z."/>
            <person name="Spallek T."/>
            <person name="Conn C.E."/>
            <person name="Ichihashi Y."/>
            <person name="Cheong K."/>
            <person name="Cui S."/>
            <person name="Der J.P."/>
            <person name="Gundlach H."/>
            <person name="Jiao Y."/>
            <person name="Hori C."/>
            <person name="Ishida J.K."/>
            <person name="Kasahara H."/>
            <person name="Kiba T."/>
            <person name="Kim M.S."/>
            <person name="Koo N."/>
            <person name="Laohavisit A."/>
            <person name="Lee Y.H."/>
            <person name="Lumba S."/>
            <person name="McCourt P."/>
            <person name="Mortimer J.C."/>
            <person name="Mutuku J.M."/>
            <person name="Nomura T."/>
            <person name="Sasaki-Sekimoto Y."/>
            <person name="Seto Y."/>
            <person name="Wang Y."/>
            <person name="Wakatake T."/>
            <person name="Sakakibara H."/>
            <person name="Demura T."/>
            <person name="Yamaguchi S."/>
            <person name="Yoneyama K."/>
            <person name="Manabe R.I."/>
            <person name="Nelson D.C."/>
            <person name="Schulman A.H."/>
            <person name="Timko M.P."/>
            <person name="dePamphilis C.W."/>
            <person name="Choi D."/>
            <person name="Shirasu K."/>
        </authorList>
    </citation>
    <scope>NUCLEOTIDE SEQUENCE [LARGE SCALE GENOMIC DNA]</scope>
    <source>
        <strain evidence="2">cv. UVA1</strain>
    </source>
</reference>
<name>A0A5A7PLW1_STRAF</name>
<accession>A0A5A7PLW1</accession>
<dbReference type="AlphaFoldDB" id="A0A5A7PLW1"/>
<keyword evidence="2" id="KW-1185">Reference proteome</keyword>
<evidence type="ECO:0000313" key="2">
    <source>
        <dbReference type="Proteomes" id="UP000325081"/>
    </source>
</evidence>
<sequence length="104" mass="11576">MHSQSVNACMRSTPVIRCNIKPDSVDKIGVCYLHFKSLDVALLEIIGEFGQRKHLCTLNFQIRQLLPLHPSRYSAELGSTGSIIGHTLFIVQQKCAIVLNGKAR</sequence>
<evidence type="ECO:0000313" key="1">
    <source>
        <dbReference type="EMBL" id="GER33656.1"/>
    </source>
</evidence>
<dbReference type="Proteomes" id="UP000325081">
    <property type="component" value="Unassembled WGS sequence"/>
</dbReference>
<dbReference type="EMBL" id="BKCP01004761">
    <property type="protein sequence ID" value="GER33656.1"/>
    <property type="molecule type" value="Genomic_DNA"/>
</dbReference>
<comment type="caution">
    <text evidence="1">The sequence shown here is derived from an EMBL/GenBank/DDBJ whole genome shotgun (WGS) entry which is preliminary data.</text>
</comment>
<protein>
    <submittedName>
        <fullName evidence="1">Nuclear fusion defective 6</fullName>
    </submittedName>
</protein>
<proteinExistence type="predicted"/>
<organism evidence="1 2">
    <name type="scientific">Striga asiatica</name>
    <name type="common">Asiatic witchweed</name>
    <name type="synonym">Buchnera asiatica</name>
    <dbReference type="NCBI Taxonomy" id="4170"/>
    <lineage>
        <taxon>Eukaryota</taxon>
        <taxon>Viridiplantae</taxon>
        <taxon>Streptophyta</taxon>
        <taxon>Embryophyta</taxon>
        <taxon>Tracheophyta</taxon>
        <taxon>Spermatophyta</taxon>
        <taxon>Magnoliopsida</taxon>
        <taxon>eudicotyledons</taxon>
        <taxon>Gunneridae</taxon>
        <taxon>Pentapetalae</taxon>
        <taxon>asterids</taxon>
        <taxon>lamiids</taxon>
        <taxon>Lamiales</taxon>
        <taxon>Orobanchaceae</taxon>
        <taxon>Buchnereae</taxon>
        <taxon>Striga</taxon>
    </lineage>
</organism>